<dbReference type="PROSITE" id="PS51898">
    <property type="entry name" value="TYR_RECOMBINASE"/>
    <property type="match status" value="1"/>
</dbReference>
<dbReference type="InterPro" id="IPR004107">
    <property type="entry name" value="Integrase_SAM-like_N"/>
</dbReference>
<dbReference type="PANTHER" id="PTHR30349:SF64">
    <property type="entry name" value="PROPHAGE INTEGRASE INTD-RELATED"/>
    <property type="match status" value="1"/>
</dbReference>
<evidence type="ECO:0000259" key="6">
    <source>
        <dbReference type="PROSITE" id="PS51898"/>
    </source>
</evidence>
<name>A0ABS0YDW6_9BACT</name>
<evidence type="ECO:0000256" key="3">
    <source>
        <dbReference type="ARBA" id="ARBA00023125"/>
    </source>
</evidence>
<evidence type="ECO:0000256" key="4">
    <source>
        <dbReference type="ARBA" id="ARBA00023172"/>
    </source>
</evidence>
<evidence type="ECO:0000313" key="9">
    <source>
        <dbReference type="Proteomes" id="UP000614714"/>
    </source>
</evidence>
<dbReference type="NCBIfam" id="TIGR02249">
    <property type="entry name" value="integrase_gron"/>
    <property type="match status" value="1"/>
</dbReference>
<dbReference type="SUPFAM" id="SSF56349">
    <property type="entry name" value="DNA breaking-rejoining enzymes"/>
    <property type="match status" value="1"/>
</dbReference>
<dbReference type="InterPro" id="IPR013762">
    <property type="entry name" value="Integrase-like_cat_sf"/>
</dbReference>
<keyword evidence="9" id="KW-1185">Reference proteome</keyword>
<dbReference type="InterPro" id="IPR002104">
    <property type="entry name" value="Integrase_catalytic"/>
</dbReference>
<dbReference type="InterPro" id="IPR050090">
    <property type="entry name" value="Tyrosine_recombinase_XerCD"/>
</dbReference>
<dbReference type="RefSeq" id="WP_199389012.1">
    <property type="nucleotide sequence ID" value="NZ_JAEMHL010000004.1"/>
</dbReference>
<proteinExistence type="inferred from homology"/>
<dbReference type="EMBL" id="JAEMHL010000004">
    <property type="protein sequence ID" value="MBJ6750490.1"/>
    <property type="molecule type" value="Genomic_DNA"/>
</dbReference>
<dbReference type="InterPro" id="IPR011946">
    <property type="entry name" value="Integrase_integron-type"/>
</dbReference>
<evidence type="ECO:0000259" key="7">
    <source>
        <dbReference type="PROSITE" id="PS51900"/>
    </source>
</evidence>
<dbReference type="PANTHER" id="PTHR30349">
    <property type="entry name" value="PHAGE INTEGRASE-RELATED"/>
    <property type="match status" value="1"/>
</dbReference>
<dbReference type="InterPro" id="IPR044068">
    <property type="entry name" value="CB"/>
</dbReference>
<comment type="caution">
    <text evidence="8">The sequence shown here is derived from an EMBL/GenBank/DDBJ whole genome shotgun (WGS) entry which is preliminary data.</text>
</comment>
<keyword evidence="2" id="KW-0229">DNA integration</keyword>
<dbReference type="Pfam" id="PF00589">
    <property type="entry name" value="Phage_integrase"/>
    <property type="match status" value="1"/>
</dbReference>
<evidence type="ECO:0000256" key="1">
    <source>
        <dbReference type="ARBA" id="ARBA00008857"/>
    </source>
</evidence>
<comment type="similarity">
    <text evidence="1">Belongs to the 'phage' integrase family.</text>
</comment>
<gene>
    <name evidence="8" type="ORF">JFN91_09710</name>
</gene>
<dbReference type="Proteomes" id="UP000614714">
    <property type="component" value="Unassembled WGS sequence"/>
</dbReference>
<sequence length="447" mass="51248">MIQLPEQLVQRYAVVLEKHGIPDEERPYFIMWLRYYLDFCDKYAVEGPEPLRLGRFLAKLGEKRQPQKRRDQAAHAVSLYARIFLAPDEAAPPSSMPQQTSERKPCPPVYPGRVSQFCEAGYQVSSQSPEWDDVLSKLAGEIKVRHYSRKTLKAYATWTRHFQRFVKNKPPGELTTEDVKEYLTHLAVTCHVAASTQNQAFNSLLFLYRHALKREFGELRGVPRAKKSLYVPTVLSRAEIDAILDELPPPYRLVVGLLFGCGLRLFEGLQLRIGDFNFDAGLLTVHGKGKKDRTVPLPQTLLPALRAQIETVARQHEADLAAGYHGVFLDDALERKFPKAAREFRHQWFFPQPSLTLVSGSSEYRRYHIHESQLQEALYHAVCSARINKRVTAHTFRHSFATHLLQANYDIRVIQKLLGHASLRTTMIYTHCVPVRTVKEPRSPLDL</sequence>
<accession>A0ABS0YDW6</accession>
<evidence type="ECO:0000256" key="2">
    <source>
        <dbReference type="ARBA" id="ARBA00022908"/>
    </source>
</evidence>
<organism evidence="8 9">
    <name type="scientific">Geomonas anaerohicana</name>
    <dbReference type="NCBI Taxonomy" id="2798583"/>
    <lineage>
        <taxon>Bacteria</taxon>
        <taxon>Pseudomonadati</taxon>
        <taxon>Thermodesulfobacteriota</taxon>
        <taxon>Desulfuromonadia</taxon>
        <taxon>Geobacterales</taxon>
        <taxon>Geobacteraceae</taxon>
        <taxon>Geomonas</taxon>
    </lineage>
</organism>
<dbReference type="PROSITE" id="PS51900">
    <property type="entry name" value="CB"/>
    <property type="match status" value="1"/>
</dbReference>
<evidence type="ECO:0000256" key="5">
    <source>
        <dbReference type="PROSITE-ProRule" id="PRU01248"/>
    </source>
</evidence>
<keyword evidence="3 5" id="KW-0238">DNA-binding</keyword>
<feature type="domain" description="Core-binding (CB)" evidence="7">
    <location>
        <begin position="122"/>
        <end position="212"/>
    </location>
</feature>
<dbReference type="InterPro" id="IPR010998">
    <property type="entry name" value="Integrase_recombinase_N"/>
</dbReference>
<dbReference type="Pfam" id="PF13495">
    <property type="entry name" value="Phage_int_SAM_4"/>
    <property type="match status" value="1"/>
</dbReference>
<evidence type="ECO:0000313" key="8">
    <source>
        <dbReference type="EMBL" id="MBJ6750490.1"/>
    </source>
</evidence>
<keyword evidence="4" id="KW-0233">DNA recombination</keyword>
<protein>
    <submittedName>
        <fullName evidence="8">Integron integrase</fullName>
    </submittedName>
</protein>
<dbReference type="Gene3D" id="1.10.150.130">
    <property type="match status" value="1"/>
</dbReference>
<feature type="domain" description="Tyr recombinase" evidence="6">
    <location>
        <begin position="230"/>
        <end position="442"/>
    </location>
</feature>
<dbReference type="InterPro" id="IPR011010">
    <property type="entry name" value="DNA_brk_join_enz"/>
</dbReference>
<dbReference type="Gene3D" id="1.10.443.10">
    <property type="entry name" value="Intergrase catalytic core"/>
    <property type="match status" value="1"/>
</dbReference>
<reference evidence="8 9" key="1">
    <citation type="submission" date="2020-12" db="EMBL/GenBank/DDBJ databases">
        <title>Geomonas sp. Red421, isolated from paddy soil.</title>
        <authorList>
            <person name="Xu Z."/>
            <person name="Zhang Z."/>
            <person name="Masuda Y."/>
            <person name="Itoh H."/>
            <person name="Senoo K."/>
        </authorList>
    </citation>
    <scope>NUCLEOTIDE SEQUENCE [LARGE SCALE GENOMIC DNA]</scope>
    <source>
        <strain evidence="8 9">Red421</strain>
    </source>
</reference>